<evidence type="ECO:0000259" key="7">
    <source>
        <dbReference type="Pfam" id="PF00884"/>
    </source>
</evidence>
<dbReference type="CDD" id="cd16025">
    <property type="entry name" value="PAS_like"/>
    <property type="match status" value="1"/>
</dbReference>
<evidence type="ECO:0000313" key="8">
    <source>
        <dbReference type="EMBL" id="NLW36235.1"/>
    </source>
</evidence>
<keyword evidence="3" id="KW-0378">Hydrolase</keyword>
<organism evidence="8 9">
    <name type="scientific">Syntrophorhabdus aromaticivorans</name>
    <dbReference type="NCBI Taxonomy" id="328301"/>
    <lineage>
        <taxon>Bacteria</taxon>
        <taxon>Pseudomonadati</taxon>
        <taxon>Thermodesulfobacteriota</taxon>
        <taxon>Syntrophorhabdia</taxon>
        <taxon>Syntrophorhabdales</taxon>
        <taxon>Syntrophorhabdaceae</taxon>
        <taxon>Syntrophorhabdus</taxon>
    </lineage>
</organism>
<dbReference type="InterPro" id="IPR017850">
    <property type="entry name" value="Alkaline_phosphatase_core_sf"/>
</dbReference>
<gene>
    <name evidence="8" type="ORF">GXY80_12280</name>
</gene>
<keyword evidence="4" id="KW-0106">Calcium</keyword>
<dbReference type="Pfam" id="PF00884">
    <property type="entry name" value="Sulfatase"/>
    <property type="match status" value="1"/>
</dbReference>
<feature type="modified residue" description="3-oxoalanine (Ser)" evidence="5">
    <location>
        <position position="115"/>
    </location>
</feature>
<protein>
    <submittedName>
        <fullName evidence="8">Arylsulfatase</fullName>
    </submittedName>
</protein>
<evidence type="ECO:0000256" key="1">
    <source>
        <dbReference type="ARBA" id="ARBA00008779"/>
    </source>
</evidence>
<dbReference type="Gene3D" id="3.40.720.10">
    <property type="entry name" value="Alkaline Phosphatase, subunit A"/>
    <property type="match status" value="1"/>
</dbReference>
<evidence type="ECO:0000256" key="2">
    <source>
        <dbReference type="ARBA" id="ARBA00022723"/>
    </source>
</evidence>
<comment type="caution">
    <text evidence="8">The sequence shown here is derived from an EMBL/GenBank/DDBJ whole genome shotgun (WGS) entry which is preliminary data.</text>
</comment>
<evidence type="ECO:0000256" key="4">
    <source>
        <dbReference type="ARBA" id="ARBA00022837"/>
    </source>
</evidence>
<dbReference type="PANTHER" id="PTHR42693:SF43">
    <property type="entry name" value="BLL2667 PROTEIN"/>
    <property type="match status" value="1"/>
</dbReference>
<accession>A0A971M5E8</accession>
<evidence type="ECO:0000313" key="9">
    <source>
        <dbReference type="Proteomes" id="UP000777265"/>
    </source>
</evidence>
<dbReference type="Proteomes" id="UP000777265">
    <property type="component" value="Unassembled WGS sequence"/>
</dbReference>
<dbReference type="InterPro" id="IPR050738">
    <property type="entry name" value="Sulfatase"/>
</dbReference>
<feature type="region of interest" description="Disordered" evidence="6">
    <location>
        <begin position="792"/>
        <end position="818"/>
    </location>
</feature>
<evidence type="ECO:0000256" key="6">
    <source>
        <dbReference type="SAM" id="MobiDB-lite"/>
    </source>
</evidence>
<dbReference type="PANTHER" id="PTHR42693">
    <property type="entry name" value="ARYLSULFATASE FAMILY MEMBER"/>
    <property type="match status" value="1"/>
</dbReference>
<feature type="compositionally biased region" description="Basic and acidic residues" evidence="6">
    <location>
        <begin position="809"/>
        <end position="818"/>
    </location>
</feature>
<reference evidence="8" key="1">
    <citation type="journal article" date="2020" name="Biotechnol. Biofuels">
        <title>New insights from the biogas microbiome by comprehensive genome-resolved metagenomics of nearly 1600 species originating from multiple anaerobic digesters.</title>
        <authorList>
            <person name="Campanaro S."/>
            <person name="Treu L."/>
            <person name="Rodriguez-R L.M."/>
            <person name="Kovalovszki A."/>
            <person name="Ziels R.M."/>
            <person name="Maus I."/>
            <person name="Zhu X."/>
            <person name="Kougias P.G."/>
            <person name="Basile A."/>
            <person name="Luo G."/>
            <person name="Schluter A."/>
            <person name="Konstantinidis K.T."/>
            <person name="Angelidaki I."/>
        </authorList>
    </citation>
    <scope>NUCLEOTIDE SEQUENCE</scope>
    <source>
        <strain evidence="8">AS06rmzACSIP_7</strain>
    </source>
</reference>
<evidence type="ECO:0000256" key="3">
    <source>
        <dbReference type="ARBA" id="ARBA00022801"/>
    </source>
</evidence>
<dbReference type="SUPFAM" id="SSF53649">
    <property type="entry name" value="Alkaline phosphatase-like"/>
    <property type="match status" value="1"/>
</dbReference>
<dbReference type="AlphaFoldDB" id="A0A971M5E8"/>
<dbReference type="InterPro" id="IPR000917">
    <property type="entry name" value="Sulfatase_N"/>
</dbReference>
<dbReference type="GO" id="GO:0016787">
    <property type="term" value="F:hydrolase activity"/>
    <property type="evidence" value="ECO:0007669"/>
    <property type="project" value="UniProtKB-KW"/>
</dbReference>
<dbReference type="InterPro" id="IPR024607">
    <property type="entry name" value="Sulfatase_CS"/>
</dbReference>
<dbReference type="EMBL" id="JAAYEE010000224">
    <property type="protein sequence ID" value="NLW36235.1"/>
    <property type="molecule type" value="Genomic_DNA"/>
</dbReference>
<comment type="PTM">
    <text evidence="5">The conversion to 3-oxoalanine (also known as C-formylglycine, FGly), of a serine or cysteine residue in prokaryotes and of a cysteine residue in eukaryotes, is critical for catalytic activity.</text>
</comment>
<evidence type="ECO:0000256" key="5">
    <source>
        <dbReference type="PIRSR" id="PIRSR600917-52"/>
    </source>
</evidence>
<dbReference type="Gene3D" id="3.30.1120.10">
    <property type="match status" value="1"/>
</dbReference>
<comment type="similarity">
    <text evidence="1">Belongs to the sulfatase family.</text>
</comment>
<sequence>MMKGHAFKPRNIAFLCSQIVLSQMICAQLGGAEDVWPRPEQPFRGHIGRTVGDSVSDYPKAVTAPKGAPNILVIMTDDVGFGASSTFGGPVPTPTYDRLANNGLRYTQFHTTALSSPTRAALLTGRNHHTAATGVIMEMGSGFPGYHTLMPRSVGTFAEVLKQNGYSTSWYGKNHNVPDWHSSQAGPFDLWPTNLGFEYFYGFIGGDTNQWRPALYEGTKPIEPPLNDKTYILDKDLADRAISWIRMQNSIAPNKPFLAYYMTGTSHAPHHAPKEWIEKFKGRFDQGWDKVREETIRRQKEMSIIPKNAKLTPRPKEIPAWDSLNAEQKKLYARMMEVYAAALSHADYQIGRVIKAIEDMGRLDNTLIIYIQGDNGASAEGRLNGLFNELTVLNGVEENYRVTLKHMDELGGPSTYNHYPAGWAHAMDAPFQWTKQVASHFGGTRNGLVISWPDRIKSKGGIRSQFHHVIDIAPTIFEAVGVRMPSILNGVQQKPIEGVSMAYSFNNAKAPSTHRTQYFEMFGNRAIYSDGWIASTTPQVLPWGNKPRDPNNATIDDSKWELYNLSEDFTQAVDLAQKEPKKLRYMQDLFWAEAARYNVLPLDNSRVERLDVSTRPSLTAGRTSFTFYPGMVRIPEGAAPDFKNKSYSIKAYVDVPASGADGVILTQGGQFGGFGLYLVESKPVFLYNFLGLAGYRLASKDALKPGRHTIAFEFTYDGKGIGKGGAGTLSVDGRKVAQGRIEHTMPLRVSLDECMDIGEDTGTSVSRDYATKMPFKFTGNIEKVTVELKPVRMTDADRSSGRRRPSWTQDRRYLPGGL</sequence>
<dbReference type="GO" id="GO:0046872">
    <property type="term" value="F:metal ion binding"/>
    <property type="evidence" value="ECO:0007669"/>
    <property type="project" value="UniProtKB-KW"/>
</dbReference>
<keyword evidence="2" id="KW-0479">Metal-binding</keyword>
<feature type="domain" description="Sulfatase N-terminal" evidence="7">
    <location>
        <begin position="69"/>
        <end position="482"/>
    </location>
</feature>
<name>A0A971M5E8_9BACT</name>
<reference evidence="8" key="2">
    <citation type="submission" date="2020-01" db="EMBL/GenBank/DDBJ databases">
        <authorList>
            <person name="Campanaro S."/>
        </authorList>
    </citation>
    <scope>NUCLEOTIDE SEQUENCE</scope>
    <source>
        <strain evidence="8">AS06rmzACSIP_7</strain>
    </source>
</reference>
<dbReference type="PROSITE" id="PS00523">
    <property type="entry name" value="SULFATASE_1"/>
    <property type="match status" value="1"/>
</dbReference>
<proteinExistence type="inferred from homology"/>